<keyword evidence="2" id="KW-0808">Transferase</keyword>
<accession>A0A5R8KI56</accession>
<dbReference type="Gene3D" id="3.60.40.10">
    <property type="entry name" value="PPM-type phosphatase domain"/>
    <property type="match status" value="1"/>
</dbReference>
<comment type="caution">
    <text evidence="2">The sequence shown here is derived from an EMBL/GenBank/DDBJ whole genome shotgun (WGS) entry which is preliminary data.</text>
</comment>
<name>A0A5R8KI56_9BACT</name>
<dbReference type="InterPro" id="IPR036457">
    <property type="entry name" value="PPM-type-like_dom_sf"/>
</dbReference>
<dbReference type="EMBL" id="VAUV01000003">
    <property type="protein sequence ID" value="TLD71947.1"/>
    <property type="molecule type" value="Genomic_DNA"/>
</dbReference>
<dbReference type="InterPro" id="IPR039248">
    <property type="entry name" value="Ptase_RsbX"/>
</dbReference>
<dbReference type="InterPro" id="IPR036890">
    <property type="entry name" value="HATPase_C_sf"/>
</dbReference>
<feature type="domain" description="PPM-type phosphatase" evidence="1">
    <location>
        <begin position="139"/>
        <end position="331"/>
    </location>
</feature>
<evidence type="ECO:0000313" key="2">
    <source>
        <dbReference type="EMBL" id="TLD71947.1"/>
    </source>
</evidence>
<sequence length="333" mass="35274">MPATLQLPVQDRSQVGEARRLACAWAAKHGSSQQQQGKLALIVSELANNLALHTTEGGKILVQVLVENDPTTLEVLALDNGPGSANFTAFLQDGFSTTGTAGTGLGAVQRGSSLFEMHSNPQTGTALLSQQGEGHESNHAHFGMINVPIRGEHVCGDSLGYLDLGGGRQRLMVADGLGHGPLAADASLAAIATFKSNPHLDLISLLQKVHTALKSTRGAAVAVAEVDANTQKLLYAGVGNIAGSIVHQVDEYSHLVSMNGTLGMACGRIQQFSYAWQPESLLVMTSDGVKNHWRLDRYPGLINRHPSLIAGVLFRDYARDNDDATAAVLRFSV</sequence>
<dbReference type="Gene3D" id="3.30.565.10">
    <property type="entry name" value="Histidine kinase-like ATPase, C-terminal domain"/>
    <property type="match status" value="1"/>
</dbReference>
<keyword evidence="3" id="KW-1185">Reference proteome</keyword>
<dbReference type="RefSeq" id="WP_138084951.1">
    <property type="nucleotide sequence ID" value="NZ_VAUV01000003.1"/>
</dbReference>
<dbReference type="Pfam" id="PF07228">
    <property type="entry name" value="SpoIIE"/>
    <property type="match status" value="1"/>
</dbReference>
<dbReference type="Proteomes" id="UP000306196">
    <property type="component" value="Unassembled WGS sequence"/>
</dbReference>
<dbReference type="SUPFAM" id="SSF81606">
    <property type="entry name" value="PP2C-like"/>
    <property type="match status" value="1"/>
</dbReference>
<dbReference type="InterPro" id="IPR001932">
    <property type="entry name" value="PPM-type_phosphatase-like_dom"/>
</dbReference>
<dbReference type="AlphaFoldDB" id="A0A5R8KI56"/>
<dbReference type="OrthoDB" id="9797578at2"/>
<evidence type="ECO:0000313" key="3">
    <source>
        <dbReference type="Proteomes" id="UP000306196"/>
    </source>
</evidence>
<dbReference type="SUPFAM" id="SSF55874">
    <property type="entry name" value="ATPase domain of HSP90 chaperone/DNA topoisomerase II/histidine kinase"/>
    <property type="match status" value="1"/>
</dbReference>
<keyword evidence="2" id="KW-0723">Serine/threonine-protein kinase</keyword>
<gene>
    <name evidence="2" type="ORF">FEM03_04275</name>
</gene>
<dbReference type="PANTHER" id="PTHR35801">
    <property type="entry name" value="PHOSPHOSERINE PHOSPHATASE RSBX"/>
    <property type="match status" value="1"/>
</dbReference>
<dbReference type="GO" id="GO:0004674">
    <property type="term" value="F:protein serine/threonine kinase activity"/>
    <property type="evidence" value="ECO:0007669"/>
    <property type="project" value="UniProtKB-KW"/>
</dbReference>
<dbReference type="SMART" id="SM00331">
    <property type="entry name" value="PP2C_SIG"/>
    <property type="match status" value="1"/>
</dbReference>
<protein>
    <submittedName>
        <fullName evidence="2">Serine/threonine protein kinase</fullName>
    </submittedName>
</protein>
<dbReference type="InterPro" id="IPR003594">
    <property type="entry name" value="HATPase_dom"/>
</dbReference>
<keyword evidence="2" id="KW-0418">Kinase</keyword>
<organism evidence="2 3">
    <name type="scientific">Phragmitibacter flavus</name>
    <dbReference type="NCBI Taxonomy" id="2576071"/>
    <lineage>
        <taxon>Bacteria</taxon>
        <taxon>Pseudomonadati</taxon>
        <taxon>Verrucomicrobiota</taxon>
        <taxon>Verrucomicrobiia</taxon>
        <taxon>Verrucomicrobiales</taxon>
        <taxon>Verrucomicrobiaceae</taxon>
        <taxon>Phragmitibacter</taxon>
    </lineage>
</organism>
<proteinExistence type="predicted"/>
<dbReference type="Pfam" id="PF13581">
    <property type="entry name" value="HATPase_c_2"/>
    <property type="match status" value="1"/>
</dbReference>
<evidence type="ECO:0000259" key="1">
    <source>
        <dbReference type="SMART" id="SM00331"/>
    </source>
</evidence>
<reference evidence="2 3" key="1">
    <citation type="submission" date="2019-05" db="EMBL/GenBank/DDBJ databases">
        <title>Verrucobacter flavum gen. nov., sp. nov. a new member of the family Verrucomicrobiaceae.</title>
        <authorList>
            <person name="Szuroczki S."/>
            <person name="Abbaszade G."/>
            <person name="Szabo A."/>
            <person name="Felfoldi T."/>
            <person name="Schumann P."/>
            <person name="Boka K."/>
            <person name="Keki Z."/>
            <person name="Toumi M."/>
            <person name="Toth E."/>
        </authorList>
    </citation>
    <scope>NUCLEOTIDE SEQUENCE [LARGE SCALE GENOMIC DNA]</scope>
    <source>
        <strain evidence="2 3">MG-N-17</strain>
    </source>
</reference>
<dbReference type="PANTHER" id="PTHR35801:SF1">
    <property type="entry name" value="PHOSPHOSERINE PHOSPHATASE RSBX"/>
    <property type="match status" value="1"/>
</dbReference>